<dbReference type="Gene3D" id="3.30.160.60">
    <property type="entry name" value="Classic Zinc Finger"/>
    <property type="match status" value="1"/>
</dbReference>
<keyword evidence="1" id="KW-0862">Zinc</keyword>
<dbReference type="Pfam" id="PF00096">
    <property type="entry name" value="zf-C2H2"/>
    <property type="match status" value="1"/>
</dbReference>
<feature type="domain" description="C2H2-type" evidence="3">
    <location>
        <begin position="275"/>
        <end position="302"/>
    </location>
</feature>
<dbReference type="Pfam" id="PF13912">
    <property type="entry name" value="zf-C2H2_6"/>
    <property type="match status" value="1"/>
</dbReference>
<dbReference type="GO" id="GO:0005667">
    <property type="term" value="C:transcription regulator complex"/>
    <property type="evidence" value="ECO:0007669"/>
    <property type="project" value="TreeGrafter"/>
</dbReference>
<proteinExistence type="predicted"/>
<dbReference type="PANTHER" id="PTHR16089:SF19">
    <property type="entry name" value="TRANSCRIPTIONAL-REGULATING FACTOR 1"/>
    <property type="match status" value="1"/>
</dbReference>
<organism evidence="4 5">
    <name type="scientific">Eptatretus burgeri</name>
    <name type="common">Inshore hagfish</name>
    <dbReference type="NCBI Taxonomy" id="7764"/>
    <lineage>
        <taxon>Eukaryota</taxon>
        <taxon>Metazoa</taxon>
        <taxon>Chordata</taxon>
        <taxon>Craniata</taxon>
        <taxon>Vertebrata</taxon>
        <taxon>Cyclostomata</taxon>
        <taxon>Myxini</taxon>
        <taxon>Myxiniformes</taxon>
        <taxon>Myxinidae</taxon>
        <taxon>Eptatretinae</taxon>
        <taxon>Eptatretus</taxon>
    </lineage>
</organism>
<dbReference type="PROSITE" id="PS50157">
    <property type="entry name" value="ZINC_FINGER_C2H2_2"/>
    <property type="match status" value="2"/>
</dbReference>
<feature type="compositionally biased region" description="Basic and acidic residues" evidence="2">
    <location>
        <begin position="365"/>
        <end position="377"/>
    </location>
</feature>
<keyword evidence="5" id="KW-1185">Reference proteome</keyword>
<dbReference type="PROSITE" id="PS00028">
    <property type="entry name" value="ZINC_FINGER_C2H2_1"/>
    <property type="match status" value="2"/>
</dbReference>
<evidence type="ECO:0000259" key="3">
    <source>
        <dbReference type="PROSITE" id="PS50157"/>
    </source>
</evidence>
<keyword evidence="1" id="KW-0479">Metal-binding</keyword>
<dbReference type="SMART" id="SM00355">
    <property type="entry name" value="ZnF_C2H2"/>
    <property type="match status" value="2"/>
</dbReference>
<name>A0A8C4QF29_EPTBU</name>
<dbReference type="GO" id="GO:0006357">
    <property type="term" value="P:regulation of transcription by RNA polymerase II"/>
    <property type="evidence" value="ECO:0007669"/>
    <property type="project" value="TreeGrafter"/>
</dbReference>
<dbReference type="SUPFAM" id="SSF57667">
    <property type="entry name" value="beta-beta-alpha zinc fingers"/>
    <property type="match status" value="1"/>
</dbReference>
<protein>
    <recommendedName>
        <fullName evidence="3">C2H2-type domain-containing protein</fullName>
    </recommendedName>
</protein>
<dbReference type="GeneTree" id="ENSGT00940000160303"/>
<reference evidence="4" key="1">
    <citation type="submission" date="2025-08" db="UniProtKB">
        <authorList>
            <consortium name="Ensembl"/>
        </authorList>
    </citation>
    <scope>IDENTIFICATION</scope>
</reference>
<feature type="compositionally biased region" description="Gly residues" evidence="2">
    <location>
        <begin position="255"/>
        <end position="267"/>
    </location>
</feature>
<accession>A0A8C4QF29</accession>
<evidence type="ECO:0000313" key="4">
    <source>
        <dbReference type="Ensembl" id="ENSEBUP00000014524.1"/>
    </source>
</evidence>
<sequence>MRYMNTLLFLGCNILSLSRFLQHVMQQPIKLFHTLMALMCRTSLVVCTFHVVLRDKYPSGVQMKTKTMAQCIEYYYTWKAMIRCSRHRTRQGIIGNDGMGLGENYDDDNDELEDALIRRDGRRSASFGPTSDDDEDRDHGRDSPPELELQLGTFVCNFPQCGIAFSSRQALNGHIRIHRGYNVDLLATTALSHTTPANSVFMKPSASKSNSTVMAFPPRPPPFSDQNIQTPLKQPKVVGAQVATAPRSRSNAGQKGKGPPGLGHGTLGPEGTVIFPCKECGKVFHKVKSRNAHMKSHRQQEEQQRQAARRVAALVADAPAQIPAKTQAAASRLGHPTTSAHRLHAPQPQCTRQPQRFGWDTEDEDRVRQSHRERGRPLVDPWCDEEFMESDLVIDEELG</sequence>
<dbReference type="GO" id="GO:0000118">
    <property type="term" value="C:histone deacetylase complex"/>
    <property type="evidence" value="ECO:0007669"/>
    <property type="project" value="TreeGrafter"/>
</dbReference>
<feature type="region of interest" description="Disordered" evidence="2">
    <location>
        <begin position="338"/>
        <end position="377"/>
    </location>
</feature>
<feature type="region of interest" description="Disordered" evidence="2">
    <location>
        <begin position="243"/>
        <end position="267"/>
    </location>
</feature>
<dbReference type="Proteomes" id="UP000694388">
    <property type="component" value="Unplaced"/>
</dbReference>
<dbReference type="PANTHER" id="PTHR16089">
    <property type="entry name" value="REST COREPRESSOR COREST PROTEIN-RELATED"/>
    <property type="match status" value="1"/>
</dbReference>
<dbReference type="AlphaFoldDB" id="A0A8C4QF29"/>
<dbReference type="GO" id="GO:0003714">
    <property type="term" value="F:transcription corepressor activity"/>
    <property type="evidence" value="ECO:0007669"/>
    <property type="project" value="TreeGrafter"/>
</dbReference>
<dbReference type="GO" id="GO:0008270">
    <property type="term" value="F:zinc ion binding"/>
    <property type="evidence" value="ECO:0007669"/>
    <property type="project" value="UniProtKB-KW"/>
</dbReference>
<dbReference type="InterPro" id="IPR036236">
    <property type="entry name" value="Znf_C2H2_sf"/>
</dbReference>
<evidence type="ECO:0000313" key="5">
    <source>
        <dbReference type="Proteomes" id="UP000694388"/>
    </source>
</evidence>
<evidence type="ECO:0000256" key="2">
    <source>
        <dbReference type="SAM" id="MobiDB-lite"/>
    </source>
</evidence>
<feature type="region of interest" description="Disordered" evidence="2">
    <location>
        <begin position="118"/>
        <end position="146"/>
    </location>
</feature>
<feature type="domain" description="C2H2-type" evidence="3">
    <location>
        <begin position="154"/>
        <end position="183"/>
    </location>
</feature>
<reference evidence="4" key="2">
    <citation type="submission" date="2025-09" db="UniProtKB">
        <authorList>
            <consortium name="Ensembl"/>
        </authorList>
    </citation>
    <scope>IDENTIFICATION</scope>
</reference>
<keyword evidence="1" id="KW-0863">Zinc-finger</keyword>
<dbReference type="InterPro" id="IPR051066">
    <property type="entry name" value="Trans_reg/Corepressor"/>
</dbReference>
<dbReference type="InterPro" id="IPR013087">
    <property type="entry name" value="Znf_C2H2_type"/>
</dbReference>
<evidence type="ECO:0000256" key="1">
    <source>
        <dbReference type="PROSITE-ProRule" id="PRU00042"/>
    </source>
</evidence>
<dbReference type="Ensembl" id="ENSEBUT00000015100.1">
    <property type="protein sequence ID" value="ENSEBUP00000014524.1"/>
    <property type="gene ID" value="ENSEBUG00000009158.1"/>
</dbReference>